<dbReference type="GeneID" id="17299610"/>
<reference evidence="4" key="2">
    <citation type="submission" date="2012-11" db="EMBL/GenBank/DDBJ databases">
        <authorList>
            <person name="Kuo A."/>
            <person name="Curtis B.A."/>
            <person name="Tanifuji G."/>
            <person name="Burki F."/>
            <person name="Gruber A."/>
            <person name="Irimia M."/>
            <person name="Maruyama S."/>
            <person name="Arias M.C."/>
            <person name="Ball S.G."/>
            <person name="Gile G.H."/>
            <person name="Hirakawa Y."/>
            <person name="Hopkins J.F."/>
            <person name="Rensing S.A."/>
            <person name="Schmutz J."/>
            <person name="Symeonidi A."/>
            <person name="Elias M."/>
            <person name="Eveleigh R.J."/>
            <person name="Herman E.K."/>
            <person name="Klute M.J."/>
            <person name="Nakayama T."/>
            <person name="Obornik M."/>
            <person name="Reyes-Prieto A."/>
            <person name="Armbrust E.V."/>
            <person name="Aves S.J."/>
            <person name="Beiko R.G."/>
            <person name="Coutinho P."/>
            <person name="Dacks J.B."/>
            <person name="Durnford D.G."/>
            <person name="Fast N.M."/>
            <person name="Green B.R."/>
            <person name="Grisdale C."/>
            <person name="Hempe F."/>
            <person name="Henrissat B."/>
            <person name="Hoppner M.P."/>
            <person name="Ishida K.-I."/>
            <person name="Kim E."/>
            <person name="Koreny L."/>
            <person name="Kroth P.G."/>
            <person name="Liu Y."/>
            <person name="Malik S.-B."/>
            <person name="Maier U.G."/>
            <person name="McRose D."/>
            <person name="Mock T."/>
            <person name="Neilson J.A."/>
            <person name="Onodera N.T."/>
            <person name="Poole A.M."/>
            <person name="Pritham E.J."/>
            <person name="Richards T.A."/>
            <person name="Rocap G."/>
            <person name="Roy S.W."/>
            <person name="Sarai C."/>
            <person name="Schaack S."/>
            <person name="Shirato S."/>
            <person name="Slamovits C.H."/>
            <person name="Spencer D.F."/>
            <person name="Suzuki S."/>
            <person name="Worden A.Z."/>
            <person name="Zauner S."/>
            <person name="Barry K."/>
            <person name="Bell C."/>
            <person name="Bharti A.K."/>
            <person name="Crow J.A."/>
            <person name="Grimwood J."/>
            <person name="Kramer R."/>
            <person name="Lindquist E."/>
            <person name="Lucas S."/>
            <person name="Salamov A."/>
            <person name="McFadden G.I."/>
            <person name="Lane C.E."/>
            <person name="Keeling P.J."/>
            <person name="Gray M.W."/>
            <person name="Grigoriev I.V."/>
            <person name="Archibald J.M."/>
        </authorList>
    </citation>
    <scope>NUCLEOTIDE SEQUENCE</scope>
    <source>
        <strain evidence="4">CCMP2712</strain>
    </source>
</reference>
<reference evidence="2 4" key="1">
    <citation type="journal article" date="2012" name="Nature">
        <title>Algal genomes reveal evolutionary mosaicism and the fate of nucleomorphs.</title>
        <authorList>
            <consortium name="DOE Joint Genome Institute"/>
            <person name="Curtis B.A."/>
            <person name="Tanifuji G."/>
            <person name="Burki F."/>
            <person name="Gruber A."/>
            <person name="Irimia M."/>
            <person name="Maruyama S."/>
            <person name="Arias M.C."/>
            <person name="Ball S.G."/>
            <person name="Gile G.H."/>
            <person name="Hirakawa Y."/>
            <person name="Hopkins J.F."/>
            <person name="Kuo A."/>
            <person name="Rensing S.A."/>
            <person name="Schmutz J."/>
            <person name="Symeonidi A."/>
            <person name="Elias M."/>
            <person name="Eveleigh R.J."/>
            <person name="Herman E.K."/>
            <person name="Klute M.J."/>
            <person name="Nakayama T."/>
            <person name="Obornik M."/>
            <person name="Reyes-Prieto A."/>
            <person name="Armbrust E.V."/>
            <person name="Aves S.J."/>
            <person name="Beiko R.G."/>
            <person name="Coutinho P."/>
            <person name="Dacks J.B."/>
            <person name="Durnford D.G."/>
            <person name="Fast N.M."/>
            <person name="Green B.R."/>
            <person name="Grisdale C.J."/>
            <person name="Hempel F."/>
            <person name="Henrissat B."/>
            <person name="Hoppner M.P."/>
            <person name="Ishida K."/>
            <person name="Kim E."/>
            <person name="Koreny L."/>
            <person name="Kroth P.G."/>
            <person name="Liu Y."/>
            <person name="Malik S.B."/>
            <person name="Maier U.G."/>
            <person name="McRose D."/>
            <person name="Mock T."/>
            <person name="Neilson J.A."/>
            <person name="Onodera N.T."/>
            <person name="Poole A.M."/>
            <person name="Pritham E.J."/>
            <person name="Richards T.A."/>
            <person name="Rocap G."/>
            <person name="Roy S.W."/>
            <person name="Sarai C."/>
            <person name="Schaack S."/>
            <person name="Shirato S."/>
            <person name="Slamovits C.H."/>
            <person name="Spencer D.F."/>
            <person name="Suzuki S."/>
            <person name="Worden A.Z."/>
            <person name="Zauner S."/>
            <person name="Barry K."/>
            <person name="Bell C."/>
            <person name="Bharti A.K."/>
            <person name="Crow J.A."/>
            <person name="Grimwood J."/>
            <person name="Kramer R."/>
            <person name="Lindquist E."/>
            <person name="Lucas S."/>
            <person name="Salamov A."/>
            <person name="McFadden G.I."/>
            <person name="Lane C.E."/>
            <person name="Keeling P.J."/>
            <person name="Gray M.W."/>
            <person name="Grigoriev I.V."/>
            <person name="Archibald J.M."/>
        </authorList>
    </citation>
    <scope>NUCLEOTIDE SEQUENCE</scope>
    <source>
        <strain evidence="2 4">CCMP2712</strain>
    </source>
</reference>
<gene>
    <name evidence="2" type="ORF">GUITHDRAFT_140836</name>
</gene>
<dbReference type="EnsemblProtists" id="EKX42982">
    <property type="protein sequence ID" value="EKX42982"/>
    <property type="gene ID" value="GUITHDRAFT_140836"/>
</dbReference>
<organism evidence="2">
    <name type="scientific">Guillardia theta (strain CCMP2712)</name>
    <name type="common">Cryptophyte</name>
    <dbReference type="NCBI Taxonomy" id="905079"/>
    <lineage>
        <taxon>Eukaryota</taxon>
        <taxon>Cryptophyceae</taxon>
        <taxon>Pyrenomonadales</taxon>
        <taxon>Geminigeraceae</taxon>
        <taxon>Guillardia</taxon>
    </lineage>
</organism>
<keyword evidence="4" id="KW-1185">Reference proteome</keyword>
<accession>L1J3T4</accession>
<evidence type="ECO:0000313" key="2">
    <source>
        <dbReference type="EMBL" id="EKX42982.1"/>
    </source>
</evidence>
<evidence type="ECO:0000256" key="1">
    <source>
        <dbReference type="SAM" id="Coils"/>
    </source>
</evidence>
<dbReference type="HOGENOM" id="CLU_089496_0_0_1"/>
<evidence type="ECO:0000313" key="3">
    <source>
        <dbReference type="EnsemblProtists" id="EKX42982"/>
    </source>
</evidence>
<dbReference type="AlphaFoldDB" id="L1J3T4"/>
<feature type="coiled-coil region" evidence="1">
    <location>
        <begin position="17"/>
        <end position="71"/>
    </location>
</feature>
<dbReference type="KEGG" id="gtt:GUITHDRAFT_140836"/>
<evidence type="ECO:0000313" key="4">
    <source>
        <dbReference type="Proteomes" id="UP000011087"/>
    </source>
</evidence>
<proteinExistence type="predicted"/>
<name>L1J3T4_GUITC</name>
<dbReference type="Proteomes" id="UP000011087">
    <property type="component" value="Unassembled WGS sequence"/>
</dbReference>
<sequence>MLLLGEQAKADKIALLAMLLQEEHKEKELALKDNERELALKDKELEIQLVMKEKEMVINNKELEMQLAINNAVNNKELEMQLAINNAVNNKELEMQLVIRDKDMAHAIQMNKFKRQLSYVTRRYLLEKLFFEVFSLVDSQDLLAQQALAKLSTSQRKRFKPKSMSMTELNRLLLANDDLRIAAWKYMGLPQDLRLPHFDESPELLYGILSEAMHSSNGAYVYISDQAPAVEAEFFKNLARVFRKELEIYNQDLAEHAIQEEGVQARVADASA</sequence>
<reference evidence="3" key="3">
    <citation type="submission" date="2016-03" db="UniProtKB">
        <authorList>
            <consortium name="EnsemblProtists"/>
        </authorList>
    </citation>
    <scope>IDENTIFICATION</scope>
</reference>
<dbReference type="PaxDb" id="55529-EKX42982"/>
<dbReference type="RefSeq" id="XP_005829962.1">
    <property type="nucleotide sequence ID" value="XM_005829905.1"/>
</dbReference>
<keyword evidence="1" id="KW-0175">Coiled coil</keyword>
<dbReference type="EMBL" id="JH993013">
    <property type="protein sequence ID" value="EKX42982.1"/>
    <property type="molecule type" value="Genomic_DNA"/>
</dbReference>
<protein>
    <submittedName>
        <fullName evidence="2 3">Uncharacterized protein</fullName>
    </submittedName>
</protein>